<dbReference type="InterPro" id="IPR016171">
    <property type="entry name" value="Vanillyl_alc_oxidase_C-sub2"/>
</dbReference>
<dbReference type="InterPro" id="IPR010031">
    <property type="entry name" value="FAD_lactone_oxidase-like"/>
</dbReference>
<dbReference type="Proteomes" id="UP000237846">
    <property type="component" value="Unassembled WGS sequence"/>
</dbReference>
<dbReference type="OrthoDB" id="9800184at2"/>
<dbReference type="PANTHER" id="PTHR43762:SF1">
    <property type="entry name" value="D-ARABINONO-1,4-LACTONE OXIDASE"/>
    <property type="match status" value="1"/>
</dbReference>
<dbReference type="Pfam" id="PF01565">
    <property type="entry name" value="FAD_binding_4"/>
    <property type="match status" value="1"/>
</dbReference>
<dbReference type="InterPro" id="IPR016166">
    <property type="entry name" value="FAD-bd_PCMH"/>
</dbReference>
<dbReference type="Pfam" id="PF04030">
    <property type="entry name" value="ALO"/>
    <property type="match status" value="1"/>
</dbReference>
<dbReference type="RefSeq" id="WP_106239636.1">
    <property type="nucleotide sequence ID" value="NZ_PVZC01000001.1"/>
</dbReference>
<dbReference type="EMBL" id="PVZC01000001">
    <property type="protein sequence ID" value="PRY02309.1"/>
    <property type="molecule type" value="Genomic_DNA"/>
</dbReference>
<evidence type="ECO:0000313" key="3">
    <source>
        <dbReference type="EMBL" id="PRY02309.1"/>
    </source>
</evidence>
<dbReference type="GO" id="GO:0080049">
    <property type="term" value="F:L-gulono-1,4-lactone dehydrogenase activity"/>
    <property type="evidence" value="ECO:0007669"/>
    <property type="project" value="TreeGrafter"/>
</dbReference>
<keyword evidence="4" id="KW-1185">Reference proteome</keyword>
<keyword evidence="1" id="KW-0560">Oxidoreductase</keyword>
<comment type="caution">
    <text evidence="3">The sequence shown here is derived from an EMBL/GenBank/DDBJ whole genome shotgun (WGS) entry which is preliminary data.</text>
</comment>
<dbReference type="PIRSF" id="PIRSF000136">
    <property type="entry name" value="LGO_GLO"/>
    <property type="match status" value="1"/>
</dbReference>
<dbReference type="InterPro" id="IPR016169">
    <property type="entry name" value="FAD-bd_PCMH_sub2"/>
</dbReference>
<dbReference type="AlphaFoldDB" id="A0A2T0QEF6"/>
<organism evidence="3 4">
    <name type="scientific">Allonocardiopsis opalescens</name>
    <dbReference type="NCBI Taxonomy" id="1144618"/>
    <lineage>
        <taxon>Bacteria</taxon>
        <taxon>Bacillati</taxon>
        <taxon>Actinomycetota</taxon>
        <taxon>Actinomycetes</taxon>
        <taxon>Streptosporangiales</taxon>
        <taxon>Allonocardiopsis</taxon>
    </lineage>
</organism>
<dbReference type="Gene3D" id="3.30.70.2530">
    <property type="match status" value="1"/>
</dbReference>
<dbReference type="InterPro" id="IPR036318">
    <property type="entry name" value="FAD-bd_PCMH-like_sf"/>
</dbReference>
<dbReference type="Gene3D" id="1.10.45.10">
    <property type="entry name" value="Vanillyl-alcohol Oxidase, Chain A, domain 4"/>
    <property type="match status" value="1"/>
</dbReference>
<evidence type="ECO:0000256" key="1">
    <source>
        <dbReference type="ARBA" id="ARBA00023002"/>
    </source>
</evidence>
<dbReference type="InterPro" id="IPR006094">
    <property type="entry name" value="Oxid_FAD_bind_N"/>
</dbReference>
<evidence type="ECO:0000259" key="2">
    <source>
        <dbReference type="PROSITE" id="PS51387"/>
    </source>
</evidence>
<dbReference type="GO" id="GO:0003885">
    <property type="term" value="F:D-arabinono-1,4-lactone oxidase activity"/>
    <property type="evidence" value="ECO:0007669"/>
    <property type="project" value="InterPro"/>
</dbReference>
<feature type="domain" description="FAD-binding PCMH-type" evidence="2">
    <location>
        <begin position="13"/>
        <end position="178"/>
    </location>
</feature>
<dbReference type="PANTHER" id="PTHR43762">
    <property type="entry name" value="L-GULONOLACTONE OXIDASE"/>
    <property type="match status" value="1"/>
</dbReference>
<dbReference type="Gene3D" id="3.30.465.10">
    <property type="match status" value="1"/>
</dbReference>
<dbReference type="GO" id="GO:0071949">
    <property type="term" value="F:FAD binding"/>
    <property type="evidence" value="ECO:0007669"/>
    <property type="project" value="InterPro"/>
</dbReference>
<proteinExistence type="predicted"/>
<protein>
    <submittedName>
        <fullName evidence="3">Xylitol oxidase</fullName>
    </submittedName>
</protein>
<dbReference type="PROSITE" id="PS51387">
    <property type="entry name" value="FAD_PCMH"/>
    <property type="match status" value="1"/>
</dbReference>
<dbReference type="SUPFAM" id="SSF56176">
    <property type="entry name" value="FAD-binding/transporter-associated domain-like"/>
    <property type="match status" value="1"/>
</dbReference>
<dbReference type="InterPro" id="IPR016167">
    <property type="entry name" value="FAD-bd_PCMH_sub1"/>
</dbReference>
<dbReference type="Gene3D" id="3.30.43.10">
    <property type="entry name" value="Uridine Diphospho-n-acetylenolpyruvylglucosamine Reductase, domain 2"/>
    <property type="match status" value="1"/>
</dbReference>
<reference evidence="3 4" key="1">
    <citation type="submission" date="2018-03" db="EMBL/GenBank/DDBJ databases">
        <title>Genomic Encyclopedia of Archaeal and Bacterial Type Strains, Phase II (KMG-II): from individual species to whole genera.</title>
        <authorList>
            <person name="Goeker M."/>
        </authorList>
    </citation>
    <scope>NUCLEOTIDE SEQUENCE [LARGE SCALE GENOMIC DNA]</scope>
    <source>
        <strain evidence="3 4">DSM 45601</strain>
    </source>
</reference>
<gene>
    <name evidence="3" type="ORF">CLV72_101911</name>
</gene>
<name>A0A2T0QEF6_9ACTN</name>
<evidence type="ECO:0000313" key="4">
    <source>
        <dbReference type="Proteomes" id="UP000237846"/>
    </source>
</evidence>
<dbReference type="Gene3D" id="3.30.70.2520">
    <property type="match status" value="1"/>
</dbReference>
<dbReference type="GO" id="GO:0016020">
    <property type="term" value="C:membrane"/>
    <property type="evidence" value="ECO:0007669"/>
    <property type="project" value="InterPro"/>
</dbReference>
<dbReference type="InterPro" id="IPR007173">
    <property type="entry name" value="ALO_C"/>
</dbReference>
<sequence>MGDRPTNWAGNITFHPRGEVHRPGSVDELRALVARGGRVRVLGSAHSFNDIADSPGGELVSLAGLPRTVEPDTARSTVRIDGGVRYAELGERLHGLGYALHNLGSLPHISVAGSVATGTHGSGDGNRGLAAAVAGIELVTAGGELVSIDRGDPRFGGAVVALGALGAVVALTLDVEPAYQVSQRVYQDLPFEALDEHFDAIMSGGYSVSLFTEWRGPVIDQVWVKARTDGPPPVDPARFGARPADGPRHPLRGMPAGNCTPQLGEPGPWFARLPHFRPEFTPSAGEELQSEFLVPRARAVEALHALDAVRDRIAPVLQVSEVRSIAADEQWLSPAHGRDTVGLHFTWIKDTPAVEPVIDLVERELAPFEPRPHWGKLFRTAPEVLRARYGRMADFAALARELDPSGTFRNDFVDRFITA</sequence>
<accession>A0A2T0QEF6</accession>